<organism evidence="1 2">
    <name type="scientific">Microvirga aerophila</name>
    <dbReference type="NCBI Taxonomy" id="670291"/>
    <lineage>
        <taxon>Bacteria</taxon>
        <taxon>Pseudomonadati</taxon>
        <taxon>Pseudomonadota</taxon>
        <taxon>Alphaproteobacteria</taxon>
        <taxon>Hyphomicrobiales</taxon>
        <taxon>Methylobacteriaceae</taxon>
        <taxon>Microvirga</taxon>
    </lineage>
</organism>
<protein>
    <submittedName>
        <fullName evidence="1">Uncharacterized protein</fullName>
    </submittedName>
</protein>
<sequence>MPSIRVAMAAHACTQPYDMGGILRIFVRKPLPPVRVPGPITVTDRNSHSKERHPCISLECS</sequence>
<proteinExistence type="predicted"/>
<dbReference type="Proteomes" id="UP000321085">
    <property type="component" value="Unassembled WGS sequence"/>
</dbReference>
<name>A0A512BWM6_9HYPH</name>
<reference evidence="1 2" key="1">
    <citation type="submission" date="2019-07" db="EMBL/GenBank/DDBJ databases">
        <title>Whole genome shotgun sequence of Microvirga aerophila NBRC 106136.</title>
        <authorList>
            <person name="Hosoyama A."/>
            <person name="Uohara A."/>
            <person name="Ohji S."/>
            <person name="Ichikawa N."/>
        </authorList>
    </citation>
    <scope>NUCLEOTIDE SEQUENCE [LARGE SCALE GENOMIC DNA]</scope>
    <source>
        <strain evidence="1 2">NBRC 106136</strain>
    </source>
</reference>
<dbReference type="AlphaFoldDB" id="A0A512BWM6"/>
<evidence type="ECO:0000313" key="1">
    <source>
        <dbReference type="EMBL" id="GEO16362.1"/>
    </source>
</evidence>
<gene>
    <name evidence="1" type="ORF">MAE02_40580</name>
</gene>
<keyword evidence="2" id="KW-1185">Reference proteome</keyword>
<accession>A0A512BWM6</accession>
<evidence type="ECO:0000313" key="2">
    <source>
        <dbReference type="Proteomes" id="UP000321085"/>
    </source>
</evidence>
<dbReference type="EMBL" id="BJYU01000062">
    <property type="protein sequence ID" value="GEO16362.1"/>
    <property type="molecule type" value="Genomic_DNA"/>
</dbReference>
<comment type="caution">
    <text evidence="1">The sequence shown here is derived from an EMBL/GenBank/DDBJ whole genome shotgun (WGS) entry which is preliminary data.</text>
</comment>